<gene>
    <name evidence="2" type="ORF">GCM10011387_22640</name>
</gene>
<dbReference type="Gene3D" id="3.40.720.10">
    <property type="entry name" value="Alkaline Phosphatase, subunit A"/>
    <property type="match status" value="1"/>
</dbReference>
<dbReference type="RefSeq" id="WP_188627017.1">
    <property type="nucleotide sequence ID" value="NZ_BMIL01000007.1"/>
</dbReference>
<organism evidence="2 3">
    <name type="scientific">Pedobacter quisquiliarum</name>
    <dbReference type="NCBI Taxonomy" id="1834438"/>
    <lineage>
        <taxon>Bacteria</taxon>
        <taxon>Pseudomonadati</taxon>
        <taxon>Bacteroidota</taxon>
        <taxon>Sphingobacteriia</taxon>
        <taxon>Sphingobacteriales</taxon>
        <taxon>Sphingobacteriaceae</taxon>
        <taxon>Pedobacter</taxon>
    </lineage>
</organism>
<feature type="signal peptide" evidence="1">
    <location>
        <begin position="1"/>
        <end position="25"/>
    </location>
</feature>
<evidence type="ECO:0000313" key="2">
    <source>
        <dbReference type="EMBL" id="GGC68683.1"/>
    </source>
</evidence>
<dbReference type="GO" id="GO:0016787">
    <property type="term" value="F:hydrolase activity"/>
    <property type="evidence" value="ECO:0007669"/>
    <property type="project" value="UniProtKB-ARBA"/>
</dbReference>
<dbReference type="Gene3D" id="3.30.1360.180">
    <property type="match status" value="1"/>
</dbReference>
<dbReference type="AlphaFoldDB" id="A0A916UDW7"/>
<proteinExistence type="predicted"/>
<evidence type="ECO:0000256" key="1">
    <source>
        <dbReference type="SAM" id="SignalP"/>
    </source>
</evidence>
<protein>
    <submittedName>
        <fullName evidence="2">Alkaline phosphatase family protein</fullName>
    </submittedName>
</protein>
<dbReference type="Pfam" id="PF01663">
    <property type="entry name" value="Phosphodiest"/>
    <property type="match status" value="1"/>
</dbReference>
<reference evidence="2" key="1">
    <citation type="journal article" date="2014" name="Int. J. Syst. Evol. Microbiol.">
        <title>Complete genome sequence of Corynebacterium casei LMG S-19264T (=DSM 44701T), isolated from a smear-ripened cheese.</title>
        <authorList>
            <consortium name="US DOE Joint Genome Institute (JGI-PGF)"/>
            <person name="Walter F."/>
            <person name="Albersmeier A."/>
            <person name="Kalinowski J."/>
            <person name="Ruckert C."/>
        </authorList>
    </citation>
    <scope>NUCLEOTIDE SEQUENCE</scope>
    <source>
        <strain evidence="2">CGMCC 1.15343</strain>
    </source>
</reference>
<name>A0A916UDW7_9SPHI</name>
<dbReference type="Proteomes" id="UP000651668">
    <property type="component" value="Unassembled WGS sequence"/>
</dbReference>
<keyword evidence="1" id="KW-0732">Signal</keyword>
<dbReference type="PANTHER" id="PTHR10151:SF120">
    <property type="entry name" value="BIS(5'-ADENOSYL)-TRIPHOSPHATASE"/>
    <property type="match status" value="1"/>
</dbReference>
<dbReference type="EMBL" id="BMIL01000007">
    <property type="protein sequence ID" value="GGC68683.1"/>
    <property type="molecule type" value="Genomic_DNA"/>
</dbReference>
<accession>A0A916UDW7</accession>
<dbReference type="PANTHER" id="PTHR10151">
    <property type="entry name" value="ECTONUCLEOTIDE PYROPHOSPHATASE/PHOSPHODIESTERASE"/>
    <property type="match status" value="1"/>
</dbReference>
<dbReference type="SUPFAM" id="SSF53649">
    <property type="entry name" value="Alkaline phosphatase-like"/>
    <property type="match status" value="1"/>
</dbReference>
<reference evidence="2" key="2">
    <citation type="submission" date="2020-09" db="EMBL/GenBank/DDBJ databases">
        <authorList>
            <person name="Sun Q."/>
            <person name="Zhou Y."/>
        </authorList>
    </citation>
    <scope>NUCLEOTIDE SEQUENCE</scope>
    <source>
        <strain evidence="2">CGMCC 1.15343</strain>
    </source>
</reference>
<sequence length="421" mass="47637">MISKLVKCMLLIATIAAPECLFAQAEFPQRIVSDRKNSVAQQQKPYVILISADGFRHDYAKKYQAENLLRLSAAGVQAESLIPSYPTLTFPNHYTLVTGLYPAHHGLVNNTFYDRGRNDRYSMSAKTKVQDGTWYGGTPLWVLAEQQQMVSASLFWVGSEADVKGVRPTYSYDFTEKFPMADRIQVVKDWLNLPEEKRPHLITFYISEPDHSGHDHGPESEQAAKAVKMVDEAILELTEVVKATGLPVNFIFLADHGMTSVDRERPLTVPKSIDPEKFVVPTSGTTVSIHAKNKVDIKPLYKQLRKEAVDYKVYLKTKMPRKFHYGAKDDKFNRIGDILLIPEWPRVFSSRTPSPGQHGFDPSKVKDMHATFFAWGPAFKSGLKIPAFENVNVYPLITEILGLEYTEKIDGKKKVLHHVLK</sequence>
<dbReference type="InterPro" id="IPR002591">
    <property type="entry name" value="Phosphodiest/P_Trfase"/>
</dbReference>
<evidence type="ECO:0000313" key="3">
    <source>
        <dbReference type="Proteomes" id="UP000651668"/>
    </source>
</evidence>
<comment type="caution">
    <text evidence="2">The sequence shown here is derived from an EMBL/GenBank/DDBJ whole genome shotgun (WGS) entry which is preliminary data.</text>
</comment>
<dbReference type="InterPro" id="IPR017850">
    <property type="entry name" value="Alkaline_phosphatase_core_sf"/>
</dbReference>
<dbReference type="CDD" id="cd16018">
    <property type="entry name" value="Enpp"/>
    <property type="match status" value="1"/>
</dbReference>
<feature type="chain" id="PRO_5037757549" evidence="1">
    <location>
        <begin position="26"/>
        <end position="421"/>
    </location>
</feature>
<keyword evidence="3" id="KW-1185">Reference proteome</keyword>